<feature type="coiled-coil region" evidence="5">
    <location>
        <begin position="105"/>
        <end position="139"/>
    </location>
</feature>
<dbReference type="InterPro" id="IPR037579">
    <property type="entry name" value="FIB_ANG-like"/>
</dbReference>
<comment type="caution">
    <text evidence="8">The sequence shown here is derived from an EMBL/GenBank/DDBJ whole genome shotgun (WGS) entry which is preliminary data.</text>
</comment>
<feature type="chain" id="PRO_5043978296" description="Fibrinogen C-terminal domain-containing protein" evidence="6">
    <location>
        <begin position="20"/>
        <end position="398"/>
    </location>
</feature>
<evidence type="ECO:0000313" key="8">
    <source>
        <dbReference type="EMBL" id="KAG8584642.1"/>
    </source>
</evidence>
<reference evidence="8" key="1">
    <citation type="thesis" date="2020" institute="ProQuest LLC" country="789 East Eisenhower Parkway, Ann Arbor, MI, USA">
        <title>Comparative Genomics and Chromosome Evolution.</title>
        <authorList>
            <person name="Mudd A.B."/>
        </authorList>
    </citation>
    <scope>NUCLEOTIDE SEQUENCE</scope>
    <source>
        <strain evidence="8">237g6f4</strain>
        <tissue evidence="8">Blood</tissue>
    </source>
</reference>
<evidence type="ECO:0000256" key="5">
    <source>
        <dbReference type="SAM" id="Coils"/>
    </source>
</evidence>
<name>A0AAV7CKL0_ENGPU</name>
<dbReference type="InterPro" id="IPR036056">
    <property type="entry name" value="Fibrinogen-like_C"/>
</dbReference>
<evidence type="ECO:0000256" key="1">
    <source>
        <dbReference type="ARBA" id="ARBA00004613"/>
    </source>
</evidence>
<evidence type="ECO:0000256" key="6">
    <source>
        <dbReference type="SAM" id="SignalP"/>
    </source>
</evidence>
<dbReference type="Proteomes" id="UP000824782">
    <property type="component" value="Unassembled WGS sequence"/>
</dbReference>
<dbReference type="InterPro" id="IPR002181">
    <property type="entry name" value="Fibrinogen_a/b/g_C_dom"/>
</dbReference>
<dbReference type="CDD" id="cd00087">
    <property type="entry name" value="FReD"/>
    <property type="match status" value="1"/>
</dbReference>
<dbReference type="SMART" id="SM00186">
    <property type="entry name" value="FBG"/>
    <property type="match status" value="1"/>
</dbReference>
<dbReference type="GO" id="GO:0034116">
    <property type="term" value="P:positive regulation of heterotypic cell-cell adhesion"/>
    <property type="evidence" value="ECO:0007669"/>
    <property type="project" value="TreeGrafter"/>
</dbReference>
<dbReference type="GO" id="GO:0070527">
    <property type="term" value="P:platelet aggregation"/>
    <property type="evidence" value="ECO:0007669"/>
    <property type="project" value="TreeGrafter"/>
</dbReference>
<evidence type="ECO:0000313" key="9">
    <source>
        <dbReference type="Proteomes" id="UP000824782"/>
    </source>
</evidence>
<dbReference type="PROSITE" id="PS00514">
    <property type="entry name" value="FIBRINOGEN_C_1"/>
    <property type="match status" value="1"/>
</dbReference>
<dbReference type="PROSITE" id="PS51406">
    <property type="entry name" value="FIBRINOGEN_C_2"/>
    <property type="match status" value="1"/>
</dbReference>
<evidence type="ECO:0000256" key="3">
    <source>
        <dbReference type="ARBA" id="ARBA00023157"/>
    </source>
</evidence>
<feature type="signal peptide" evidence="6">
    <location>
        <begin position="1"/>
        <end position="19"/>
    </location>
</feature>
<dbReference type="PANTHER" id="PTHR47221">
    <property type="entry name" value="FIBRINOGEN ALPHA CHAIN"/>
    <property type="match status" value="1"/>
</dbReference>
<gene>
    <name evidence="8" type="ORF">GDO81_004703</name>
</gene>
<evidence type="ECO:0000259" key="7">
    <source>
        <dbReference type="PROSITE" id="PS51406"/>
    </source>
</evidence>
<organism evidence="8 9">
    <name type="scientific">Engystomops pustulosus</name>
    <name type="common">Tungara frog</name>
    <name type="synonym">Physalaemus pustulosus</name>
    <dbReference type="NCBI Taxonomy" id="76066"/>
    <lineage>
        <taxon>Eukaryota</taxon>
        <taxon>Metazoa</taxon>
        <taxon>Chordata</taxon>
        <taxon>Craniata</taxon>
        <taxon>Vertebrata</taxon>
        <taxon>Euteleostomi</taxon>
        <taxon>Amphibia</taxon>
        <taxon>Batrachia</taxon>
        <taxon>Anura</taxon>
        <taxon>Neobatrachia</taxon>
        <taxon>Hyloidea</taxon>
        <taxon>Leptodactylidae</taxon>
        <taxon>Leiuperinae</taxon>
        <taxon>Engystomops</taxon>
    </lineage>
</organism>
<dbReference type="AlphaFoldDB" id="A0AAV7CKL0"/>
<dbReference type="GO" id="GO:0005577">
    <property type="term" value="C:fibrinogen complex"/>
    <property type="evidence" value="ECO:0007669"/>
    <property type="project" value="TreeGrafter"/>
</dbReference>
<keyword evidence="2" id="KW-0964">Secreted</keyword>
<dbReference type="Gene3D" id="3.90.215.10">
    <property type="entry name" value="Gamma Fibrinogen, chain A, domain 1"/>
    <property type="match status" value="1"/>
</dbReference>
<proteinExistence type="predicted"/>
<keyword evidence="9" id="KW-1185">Reference proteome</keyword>
<dbReference type="Pfam" id="PF00147">
    <property type="entry name" value="Fibrinogen_C"/>
    <property type="match status" value="1"/>
</dbReference>
<accession>A0AAV7CKL0</accession>
<dbReference type="InterPro" id="IPR014716">
    <property type="entry name" value="Fibrinogen_a/b/g_C_1"/>
</dbReference>
<keyword evidence="6" id="KW-0732">Signal</keyword>
<dbReference type="InterPro" id="IPR020837">
    <property type="entry name" value="Fibrinogen_CS"/>
</dbReference>
<keyword evidence="5" id="KW-0175">Coiled coil</keyword>
<dbReference type="GO" id="GO:0030674">
    <property type="term" value="F:protein-macromolecule adaptor activity"/>
    <property type="evidence" value="ECO:0007669"/>
    <property type="project" value="TreeGrafter"/>
</dbReference>
<dbReference type="GO" id="GO:0005201">
    <property type="term" value="F:extracellular matrix structural constituent"/>
    <property type="evidence" value="ECO:0007669"/>
    <property type="project" value="TreeGrafter"/>
</dbReference>
<evidence type="ECO:0000256" key="2">
    <source>
        <dbReference type="ARBA" id="ARBA00022525"/>
    </source>
</evidence>
<dbReference type="NCBIfam" id="NF040941">
    <property type="entry name" value="GGGWT_bact"/>
    <property type="match status" value="1"/>
</dbReference>
<feature type="domain" description="Fibrinogen C-terminal" evidence="7">
    <location>
        <begin position="151"/>
        <end position="393"/>
    </location>
</feature>
<sequence>MMHLYAAILIFCHIVFHRGECTLTSDYSMPSAKGNVGSASVNVVEESLKNVTSSIKKKSKATSVTASQDKCLQTCKEISLIVREQKFIMCKNLQNSLISYARSTKKMLKNMMEDHQKSLEFLSTQVSELTNKVLLLNAEVLKKQTDPFLHRPFQTHGYDCTDIKDNFGPNSKAPSGIYIIQPEGTHFPFEAFCDMDYRGGGWTVLQKRIDGTIDFQRTWLDYMDGFGELSGEFWLGLRKTFCVLNQKNTSFMLNIALEAEDGSFAYATYDNFWIEDEKTAFIMHVGRYFGTAGDAIRGNRKEDNQNAMPFSTYDMDNDNCYPSCSFNDTKVTSCSQHRSRSGWWFNKCGSANLNGVHRVTRGVEISGIQWDTWMENNSSIKIKSASMKIKRTHYPFFK</sequence>
<evidence type="ECO:0000256" key="4">
    <source>
        <dbReference type="ARBA" id="ARBA00023180"/>
    </source>
</evidence>
<dbReference type="GO" id="GO:0042730">
    <property type="term" value="P:fibrinolysis"/>
    <property type="evidence" value="ECO:0007669"/>
    <property type="project" value="TreeGrafter"/>
</dbReference>
<dbReference type="PANTHER" id="PTHR47221:SF5">
    <property type="entry name" value="FIBRINOGEN C-TERMINAL DOMAIN-CONTAINING PROTEIN"/>
    <property type="match status" value="1"/>
</dbReference>
<dbReference type="GO" id="GO:0072377">
    <property type="term" value="P:blood coagulation, common pathway"/>
    <property type="evidence" value="ECO:0007669"/>
    <property type="project" value="TreeGrafter"/>
</dbReference>
<dbReference type="EMBL" id="WNYA01000002">
    <property type="protein sequence ID" value="KAG8584642.1"/>
    <property type="molecule type" value="Genomic_DNA"/>
</dbReference>
<comment type="subcellular location">
    <subcellularLocation>
        <location evidence="1">Secreted</location>
    </subcellularLocation>
</comment>
<keyword evidence="4" id="KW-0325">Glycoprotein</keyword>
<keyword evidence="3" id="KW-1015">Disulfide bond</keyword>
<dbReference type="SUPFAM" id="SSF56496">
    <property type="entry name" value="Fibrinogen C-terminal domain-like"/>
    <property type="match status" value="1"/>
</dbReference>
<protein>
    <recommendedName>
        <fullName evidence="7">Fibrinogen C-terminal domain-containing protein</fullName>
    </recommendedName>
</protein>